<dbReference type="PANTHER" id="PTHR33052">
    <property type="entry name" value="DUF4228 DOMAIN PROTEIN-RELATED"/>
    <property type="match status" value="1"/>
</dbReference>
<evidence type="ECO:0000313" key="3">
    <source>
        <dbReference type="EMBL" id="KAK7387273.1"/>
    </source>
</evidence>
<name>A0AAN9S3M7_PSOTE</name>
<evidence type="ECO:0000256" key="1">
    <source>
        <dbReference type="SAM" id="MobiDB-lite"/>
    </source>
</evidence>
<evidence type="ECO:0008006" key="5">
    <source>
        <dbReference type="Google" id="ProtNLM"/>
    </source>
</evidence>
<keyword evidence="2" id="KW-0732">Signal</keyword>
<reference evidence="3 4" key="1">
    <citation type="submission" date="2024-01" db="EMBL/GenBank/DDBJ databases">
        <title>The genomes of 5 underutilized Papilionoideae crops provide insights into root nodulation and disease resistanc.</title>
        <authorList>
            <person name="Jiang F."/>
        </authorList>
    </citation>
    <scope>NUCLEOTIDE SEQUENCE [LARGE SCALE GENOMIC DNA]</scope>
    <source>
        <strain evidence="3">DUOXIRENSHENG_FW03</strain>
        <tissue evidence="3">Leaves</tissue>
    </source>
</reference>
<feature type="chain" id="PRO_5042900323" description="6,7-dimethyl-8-ribityllumazine synthase" evidence="2">
    <location>
        <begin position="18"/>
        <end position="166"/>
    </location>
</feature>
<dbReference type="Proteomes" id="UP001386955">
    <property type="component" value="Unassembled WGS sequence"/>
</dbReference>
<dbReference type="AlphaFoldDB" id="A0AAN9S3M7"/>
<proteinExistence type="predicted"/>
<dbReference type="EMBL" id="JAYMYS010000007">
    <property type="protein sequence ID" value="KAK7387273.1"/>
    <property type="molecule type" value="Genomic_DNA"/>
</dbReference>
<feature type="signal peptide" evidence="2">
    <location>
        <begin position="1"/>
        <end position="17"/>
    </location>
</feature>
<protein>
    <recommendedName>
        <fullName evidence="5">6,7-dimethyl-8-ribityllumazine synthase</fullName>
    </recommendedName>
</protein>
<evidence type="ECO:0000256" key="2">
    <source>
        <dbReference type="SAM" id="SignalP"/>
    </source>
</evidence>
<sequence>MGNSLRCCLACVLPCGALDLIRIVHLNGYVEEITRSITAGEVLKANPNHVLSKPSSQGVVRRILILSPETELKRGSIYFLIPESSLPEKKRHAGKGSSNGGDRDSKKKASTMKSNNKGSSDDDDYSSLPHLKVTHKASKDKKSSCRDRRKGRIEMWRPHLESISED</sequence>
<gene>
    <name evidence="3" type="ORF">VNO78_27944</name>
</gene>
<keyword evidence="4" id="KW-1185">Reference proteome</keyword>
<accession>A0AAN9S3M7</accession>
<dbReference type="Pfam" id="PF14009">
    <property type="entry name" value="PADRE"/>
    <property type="match status" value="1"/>
</dbReference>
<comment type="caution">
    <text evidence="3">The sequence shown here is derived from an EMBL/GenBank/DDBJ whole genome shotgun (WGS) entry which is preliminary data.</text>
</comment>
<feature type="compositionally biased region" description="Basic and acidic residues" evidence="1">
    <location>
        <begin position="140"/>
        <end position="166"/>
    </location>
</feature>
<feature type="region of interest" description="Disordered" evidence="1">
    <location>
        <begin position="87"/>
        <end position="166"/>
    </location>
</feature>
<evidence type="ECO:0000313" key="4">
    <source>
        <dbReference type="Proteomes" id="UP001386955"/>
    </source>
</evidence>
<dbReference type="InterPro" id="IPR025322">
    <property type="entry name" value="PADRE_dom"/>
</dbReference>
<organism evidence="3 4">
    <name type="scientific">Psophocarpus tetragonolobus</name>
    <name type="common">Winged bean</name>
    <name type="synonym">Dolichos tetragonolobus</name>
    <dbReference type="NCBI Taxonomy" id="3891"/>
    <lineage>
        <taxon>Eukaryota</taxon>
        <taxon>Viridiplantae</taxon>
        <taxon>Streptophyta</taxon>
        <taxon>Embryophyta</taxon>
        <taxon>Tracheophyta</taxon>
        <taxon>Spermatophyta</taxon>
        <taxon>Magnoliopsida</taxon>
        <taxon>eudicotyledons</taxon>
        <taxon>Gunneridae</taxon>
        <taxon>Pentapetalae</taxon>
        <taxon>rosids</taxon>
        <taxon>fabids</taxon>
        <taxon>Fabales</taxon>
        <taxon>Fabaceae</taxon>
        <taxon>Papilionoideae</taxon>
        <taxon>50 kb inversion clade</taxon>
        <taxon>NPAAA clade</taxon>
        <taxon>indigoferoid/millettioid clade</taxon>
        <taxon>Phaseoleae</taxon>
        <taxon>Psophocarpus</taxon>
    </lineage>
</organism>